<evidence type="ECO:0000256" key="1">
    <source>
        <dbReference type="ARBA" id="ARBA00022614"/>
    </source>
</evidence>
<keyword evidence="2" id="KW-0677">Repeat</keyword>
<dbReference type="InterPro" id="IPR001611">
    <property type="entry name" value="Leu-rich_rpt"/>
</dbReference>
<accession>A0ABD2MPH8</accession>
<evidence type="ECO:0000313" key="3">
    <source>
        <dbReference type="EMBL" id="KAL3268129.1"/>
    </source>
</evidence>
<dbReference type="InterPro" id="IPR050216">
    <property type="entry name" value="LRR_domain-containing"/>
</dbReference>
<dbReference type="EMBL" id="JABFTP020000021">
    <property type="protein sequence ID" value="KAL3268129.1"/>
    <property type="molecule type" value="Genomic_DNA"/>
</dbReference>
<dbReference type="PANTHER" id="PTHR48051:SF35">
    <property type="entry name" value="LEUCINE-RICH REPEAT-CONTAINING PROTEIN 27"/>
    <property type="match status" value="1"/>
</dbReference>
<name>A0ABD2MPH8_9CUCU</name>
<dbReference type="Gene3D" id="3.80.10.10">
    <property type="entry name" value="Ribonuclease Inhibitor"/>
    <property type="match status" value="1"/>
</dbReference>
<keyword evidence="4" id="KW-1185">Reference proteome</keyword>
<organism evidence="3 4">
    <name type="scientific">Cryptolaemus montrouzieri</name>
    <dbReference type="NCBI Taxonomy" id="559131"/>
    <lineage>
        <taxon>Eukaryota</taxon>
        <taxon>Metazoa</taxon>
        <taxon>Ecdysozoa</taxon>
        <taxon>Arthropoda</taxon>
        <taxon>Hexapoda</taxon>
        <taxon>Insecta</taxon>
        <taxon>Pterygota</taxon>
        <taxon>Neoptera</taxon>
        <taxon>Endopterygota</taxon>
        <taxon>Coleoptera</taxon>
        <taxon>Polyphaga</taxon>
        <taxon>Cucujiformia</taxon>
        <taxon>Coccinelloidea</taxon>
        <taxon>Coccinellidae</taxon>
        <taxon>Scymninae</taxon>
        <taxon>Scymnini</taxon>
        <taxon>Cryptolaemus</taxon>
    </lineage>
</organism>
<gene>
    <name evidence="3" type="ORF">HHI36_007256</name>
</gene>
<dbReference type="InterPro" id="IPR032675">
    <property type="entry name" value="LRR_dom_sf"/>
</dbReference>
<dbReference type="AlphaFoldDB" id="A0ABD2MPH8"/>
<dbReference type="PROSITE" id="PS51450">
    <property type="entry name" value="LRR"/>
    <property type="match status" value="3"/>
</dbReference>
<dbReference type="Pfam" id="PF13855">
    <property type="entry name" value="LRR_8"/>
    <property type="match status" value="1"/>
</dbReference>
<sequence length="416" mass="48136">MSEFDIISDQSKQQLTEVPDNVLRMYNLKMLYLEGNSIEYLPDDIFTKLGKLNWLDLRNNKLRFIPKSIAYHENLENLLLSNNYLEKLPNELGLVPKLKVLQVSQNPLIYPCRTIITDGIQSICSYLRSQYLTENSKEGEADTMSRPDAECLNTRRSSETSVYTDTTSDGMVTDVEERNTKTVYSTVKTKKSKSKFKRPEPAPIITITSLSKPTEVAATESNVSITTDIKSGEDLPRDNRIVHEITRRSSQISLKSYYKKREPRQMKGNAELTISDAQLKEHWLEKIKAVLAEQERILQQEKNLMALKEWRDDKKIEAPRYVDTKDLPKPPYDIQEEYMTMASRADLLNNELEKYAQKGTNTPRQMNIESLIAELVNQLKELEDKCTDVRTPRHEIEEAAKQIKMIMNIHQKIQNL</sequence>
<evidence type="ECO:0000313" key="4">
    <source>
        <dbReference type="Proteomes" id="UP001516400"/>
    </source>
</evidence>
<protein>
    <recommendedName>
        <fullName evidence="5">Leucine-rich repeat-containing protein 27-like</fullName>
    </recommendedName>
</protein>
<proteinExistence type="predicted"/>
<dbReference type="SMART" id="SM00369">
    <property type="entry name" value="LRR_TYP"/>
    <property type="match status" value="3"/>
</dbReference>
<feature type="non-terminal residue" evidence="3">
    <location>
        <position position="416"/>
    </location>
</feature>
<comment type="caution">
    <text evidence="3">The sequence shown here is derived from an EMBL/GenBank/DDBJ whole genome shotgun (WGS) entry which is preliminary data.</text>
</comment>
<dbReference type="PANTHER" id="PTHR48051">
    <property type="match status" value="1"/>
</dbReference>
<keyword evidence="1" id="KW-0433">Leucine-rich repeat</keyword>
<evidence type="ECO:0000256" key="2">
    <source>
        <dbReference type="ARBA" id="ARBA00022737"/>
    </source>
</evidence>
<reference evidence="3 4" key="1">
    <citation type="journal article" date="2021" name="BMC Biol.">
        <title>Horizontally acquired antibacterial genes associated with adaptive radiation of ladybird beetles.</title>
        <authorList>
            <person name="Li H.S."/>
            <person name="Tang X.F."/>
            <person name="Huang Y.H."/>
            <person name="Xu Z.Y."/>
            <person name="Chen M.L."/>
            <person name="Du X.Y."/>
            <person name="Qiu B.Y."/>
            <person name="Chen P.T."/>
            <person name="Zhang W."/>
            <person name="Slipinski A."/>
            <person name="Escalona H.E."/>
            <person name="Waterhouse R.M."/>
            <person name="Zwick A."/>
            <person name="Pang H."/>
        </authorList>
    </citation>
    <scope>NUCLEOTIDE SEQUENCE [LARGE SCALE GENOMIC DNA]</scope>
    <source>
        <strain evidence="3">SYSU2018</strain>
    </source>
</reference>
<dbReference type="Proteomes" id="UP001516400">
    <property type="component" value="Unassembled WGS sequence"/>
</dbReference>
<evidence type="ECO:0008006" key="5">
    <source>
        <dbReference type="Google" id="ProtNLM"/>
    </source>
</evidence>
<dbReference type="InterPro" id="IPR003591">
    <property type="entry name" value="Leu-rich_rpt_typical-subtyp"/>
</dbReference>
<dbReference type="SUPFAM" id="SSF52058">
    <property type="entry name" value="L domain-like"/>
    <property type="match status" value="1"/>
</dbReference>